<dbReference type="AlphaFoldDB" id="A0A6P8L8K6"/>
<evidence type="ECO:0000313" key="2">
    <source>
        <dbReference type="Proteomes" id="UP000515180"/>
    </source>
</evidence>
<dbReference type="RefSeq" id="XP_033180370.1">
    <property type="nucleotide sequence ID" value="XM_033324479.1"/>
</dbReference>
<reference evidence="3" key="1">
    <citation type="submission" date="2025-08" db="UniProtKB">
        <authorList>
            <consortium name="RefSeq"/>
        </authorList>
    </citation>
    <scope>IDENTIFICATION</scope>
</reference>
<feature type="compositionally biased region" description="Acidic residues" evidence="1">
    <location>
        <begin position="16"/>
        <end position="27"/>
    </location>
</feature>
<proteinExistence type="predicted"/>
<accession>A0A6P8L8K6</accession>
<feature type="non-terminal residue" evidence="3">
    <location>
        <position position="1"/>
    </location>
</feature>
<sequence length="139" mass="16206">PKLDEEIAEEIHEEEHSDDDENMDQNENDSRNRSAVKRGRGRPSLATGNVGRPKKIYKTVPIDQEIVQLVDDNLTESVDELLSGPHAEEWKEAMKMEYDGLIKNNVWELVKCPVNRSPIGSKWVLKTKYKEWKWKLDLY</sequence>
<keyword evidence="2" id="KW-1185">Reference proteome</keyword>
<dbReference type="OrthoDB" id="7611807at2759"/>
<dbReference type="Proteomes" id="UP000515180">
    <property type="component" value="Unplaced"/>
</dbReference>
<dbReference type="GeneID" id="117152490"/>
<organism evidence="2 3">
    <name type="scientific">Bombus impatiens</name>
    <name type="common">Bumblebee</name>
    <dbReference type="NCBI Taxonomy" id="132113"/>
    <lineage>
        <taxon>Eukaryota</taxon>
        <taxon>Metazoa</taxon>
        <taxon>Ecdysozoa</taxon>
        <taxon>Arthropoda</taxon>
        <taxon>Hexapoda</taxon>
        <taxon>Insecta</taxon>
        <taxon>Pterygota</taxon>
        <taxon>Neoptera</taxon>
        <taxon>Endopterygota</taxon>
        <taxon>Hymenoptera</taxon>
        <taxon>Apocrita</taxon>
        <taxon>Aculeata</taxon>
        <taxon>Apoidea</taxon>
        <taxon>Anthophila</taxon>
        <taxon>Apidae</taxon>
        <taxon>Bombus</taxon>
        <taxon>Pyrobombus</taxon>
    </lineage>
</organism>
<feature type="compositionally biased region" description="Basic and acidic residues" evidence="1">
    <location>
        <begin position="1"/>
        <end position="15"/>
    </location>
</feature>
<evidence type="ECO:0000256" key="1">
    <source>
        <dbReference type="SAM" id="MobiDB-lite"/>
    </source>
</evidence>
<protein>
    <submittedName>
        <fullName evidence="3">Uncharacterized protein LOC117152490</fullName>
    </submittedName>
</protein>
<gene>
    <name evidence="3" type="primary">LOC117152490</name>
</gene>
<name>A0A6P8L8K6_BOMIM</name>
<evidence type="ECO:0000313" key="3">
    <source>
        <dbReference type="RefSeq" id="XP_033180370.1"/>
    </source>
</evidence>
<feature type="region of interest" description="Disordered" evidence="1">
    <location>
        <begin position="1"/>
        <end position="52"/>
    </location>
</feature>